<feature type="transmembrane region" description="Helical" evidence="7">
    <location>
        <begin position="230"/>
        <end position="247"/>
    </location>
</feature>
<keyword evidence="9" id="KW-1185">Reference proteome</keyword>
<dbReference type="RefSeq" id="WP_038483186.1">
    <property type="nucleotide sequence ID" value="NZ_CP003923.1"/>
</dbReference>
<evidence type="ECO:0000256" key="3">
    <source>
        <dbReference type="ARBA" id="ARBA00022692"/>
    </source>
</evidence>
<evidence type="ECO:0000256" key="6">
    <source>
        <dbReference type="SAM" id="MobiDB-lite"/>
    </source>
</evidence>
<dbReference type="InterPro" id="IPR005496">
    <property type="entry name" value="Integral_membrane_TerC"/>
</dbReference>
<feature type="compositionally biased region" description="Basic and acidic residues" evidence="6">
    <location>
        <begin position="254"/>
        <end position="270"/>
    </location>
</feature>
<dbReference type="STRING" id="1246626.BleG1_3281"/>
<feature type="transmembrane region" description="Helical" evidence="7">
    <location>
        <begin position="47"/>
        <end position="68"/>
    </location>
</feature>
<feature type="transmembrane region" description="Helical" evidence="7">
    <location>
        <begin position="74"/>
        <end position="91"/>
    </location>
</feature>
<evidence type="ECO:0000256" key="2">
    <source>
        <dbReference type="ARBA" id="ARBA00007511"/>
    </source>
</evidence>
<feature type="transmembrane region" description="Helical" evidence="7">
    <location>
        <begin position="189"/>
        <end position="210"/>
    </location>
</feature>
<dbReference type="NCBIfam" id="TIGR03716">
    <property type="entry name" value="R_switched_YkoY"/>
    <property type="match status" value="1"/>
</dbReference>
<feature type="transmembrane region" description="Helical" evidence="7">
    <location>
        <begin position="12"/>
        <end position="35"/>
    </location>
</feature>
<dbReference type="eggNOG" id="COG0861">
    <property type="taxonomic scope" value="Bacteria"/>
</dbReference>
<comment type="subcellular location">
    <subcellularLocation>
        <location evidence="1">Membrane</location>
        <topology evidence="1">Multi-pass membrane protein</topology>
    </subcellularLocation>
</comment>
<evidence type="ECO:0000256" key="5">
    <source>
        <dbReference type="ARBA" id="ARBA00023136"/>
    </source>
</evidence>
<dbReference type="GO" id="GO:0016020">
    <property type="term" value="C:membrane"/>
    <property type="evidence" value="ECO:0007669"/>
    <property type="project" value="UniProtKB-SubCell"/>
</dbReference>
<dbReference type="InterPro" id="IPR022493">
    <property type="entry name" value="CHP03716_TM_YkoY"/>
</dbReference>
<evidence type="ECO:0000313" key="9">
    <source>
        <dbReference type="Proteomes" id="UP000027142"/>
    </source>
</evidence>
<dbReference type="PANTHER" id="PTHR30238:SF4">
    <property type="entry name" value="SLL1022 PROTEIN"/>
    <property type="match status" value="1"/>
</dbReference>
<evidence type="ECO:0000313" key="8">
    <source>
        <dbReference type="EMBL" id="AIC95828.1"/>
    </source>
</evidence>
<dbReference type="PATRIC" id="fig|1246626.3.peg.3258"/>
<protein>
    <submittedName>
        <fullName evidence="8">Uncharacterized protein</fullName>
    </submittedName>
</protein>
<dbReference type="Pfam" id="PF03741">
    <property type="entry name" value="TerC"/>
    <property type="match status" value="1"/>
</dbReference>
<evidence type="ECO:0000256" key="1">
    <source>
        <dbReference type="ARBA" id="ARBA00004141"/>
    </source>
</evidence>
<dbReference type="Proteomes" id="UP000027142">
    <property type="component" value="Chromosome"/>
</dbReference>
<dbReference type="AlphaFoldDB" id="A0A060M5J3"/>
<accession>A0A060M5J3</accession>
<feature type="region of interest" description="Disordered" evidence="6">
    <location>
        <begin position="250"/>
        <end position="270"/>
    </location>
</feature>
<dbReference type="HOGENOM" id="CLU_070543_1_1_9"/>
<dbReference type="PANTHER" id="PTHR30238">
    <property type="entry name" value="MEMBRANE BOUND PREDICTED REDOX MODULATOR"/>
    <property type="match status" value="1"/>
</dbReference>
<dbReference type="OrthoDB" id="9806211at2"/>
<organism evidence="8 9">
    <name type="scientific">Shouchella lehensis G1</name>
    <dbReference type="NCBI Taxonomy" id="1246626"/>
    <lineage>
        <taxon>Bacteria</taxon>
        <taxon>Bacillati</taxon>
        <taxon>Bacillota</taxon>
        <taxon>Bacilli</taxon>
        <taxon>Bacillales</taxon>
        <taxon>Bacillaceae</taxon>
        <taxon>Shouchella</taxon>
    </lineage>
</organism>
<proteinExistence type="inferred from homology"/>
<keyword evidence="5 7" id="KW-0472">Membrane</keyword>
<name>A0A060M5J3_9BACI</name>
<dbReference type="KEGG" id="ble:BleG1_3281"/>
<dbReference type="EMBL" id="CP003923">
    <property type="protein sequence ID" value="AIC95828.1"/>
    <property type="molecule type" value="Genomic_DNA"/>
</dbReference>
<evidence type="ECO:0000256" key="7">
    <source>
        <dbReference type="SAM" id="Phobius"/>
    </source>
</evidence>
<keyword evidence="3 7" id="KW-0812">Transmembrane</keyword>
<feature type="transmembrane region" description="Helical" evidence="7">
    <location>
        <begin position="156"/>
        <end position="177"/>
    </location>
</feature>
<comment type="similarity">
    <text evidence="2">Belongs to the TerC family.</text>
</comment>
<evidence type="ECO:0000256" key="4">
    <source>
        <dbReference type="ARBA" id="ARBA00022989"/>
    </source>
</evidence>
<keyword evidence="4 7" id="KW-1133">Transmembrane helix</keyword>
<feature type="transmembrane region" description="Helical" evidence="7">
    <location>
        <begin position="126"/>
        <end position="144"/>
    </location>
</feature>
<reference evidence="8 9" key="1">
    <citation type="journal article" date="2014" name="Gene">
        <title>A comparative genomic analysis of the alkalitolerant soil bacterium Bacillus lehensis G1.</title>
        <authorList>
            <person name="Noor Y.M."/>
            <person name="Samsulrizal N.H."/>
            <person name="Jema'on N.A."/>
            <person name="Low K.O."/>
            <person name="Ramli A.N."/>
            <person name="Alias N.I."/>
            <person name="Damis S.I."/>
            <person name="Fuzi S.F."/>
            <person name="Isa M.N."/>
            <person name="Murad A.M."/>
            <person name="Raih M.F."/>
            <person name="Bakar F.D."/>
            <person name="Najimudin N."/>
            <person name="Mahadi N.M."/>
            <person name="Illias R.M."/>
        </authorList>
    </citation>
    <scope>NUCLEOTIDE SEQUENCE [LARGE SCALE GENOMIC DNA]</scope>
    <source>
        <strain evidence="8 9">G1</strain>
    </source>
</reference>
<gene>
    <name evidence="8" type="ORF">BleG1_3281</name>
</gene>
<sequence>MDAALLLEYSWVLLVLIALEGILAADNALVLAIMVKHLPEKERKKALFYGLAGAFVFRLASLFVISFLVDVWQVQALGAAYLLFIALNHLFRKHVVKKQEQAAGITKVKKGSGFWTTVFKVEIADIAFAVDSILAAVALATALTPTGLGTVGSMDVGQFVVVFLGGFIGLLIMRFAASKFVILLQKRPGLETAAFVIVGWVGVKLAVQVLAHDAIAVIPHEFPHSTGWKLFFYTVLVLIVLAGWFLSKQPSDGNESKTELEKRAENKVEG</sequence>